<comment type="caution">
    <text evidence="5">Lacks conserved residue(s) required for the propagation of feature annotation.</text>
</comment>
<dbReference type="Proteomes" id="UP000541352">
    <property type="component" value="Unassembled WGS sequence"/>
</dbReference>
<keyword evidence="5" id="KW-0664">Pyridoxine biosynthesis</keyword>
<name>A0A7W5ZIR8_9BACT</name>
<feature type="binding site" evidence="5 7">
    <location>
        <position position="107"/>
    </location>
    <ligand>
        <name>FMN</name>
        <dbReference type="ChEBI" id="CHEBI:58210"/>
    </ligand>
</feature>
<dbReference type="PANTHER" id="PTHR10851:SF0">
    <property type="entry name" value="PYRIDOXINE-5'-PHOSPHATE OXIDASE"/>
    <property type="match status" value="1"/>
</dbReference>
<feature type="domain" description="Pyridoxine 5'-phosphate oxidase dimerisation C-terminal" evidence="9">
    <location>
        <begin position="174"/>
        <end position="214"/>
    </location>
</feature>
<protein>
    <recommendedName>
        <fullName evidence="5">Pyridoxine/pyridoxamine 5'-phosphate oxidase</fullName>
        <ecNumber evidence="5">1.4.3.5</ecNumber>
    </recommendedName>
    <alternativeName>
        <fullName evidence="5">PNP/PMP oxidase</fullName>
        <shortName evidence="5">PNPOx</shortName>
    </alternativeName>
    <alternativeName>
        <fullName evidence="5">Pyridoxal 5'-phosphate synthase</fullName>
    </alternativeName>
</protein>
<feature type="binding site" evidence="5 6">
    <location>
        <position position="68"/>
    </location>
    <ligand>
        <name>substrate</name>
    </ligand>
</feature>
<dbReference type="PIRSF" id="PIRSF000190">
    <property type="entry name" value="Pyd_amn-ph_oxd"/>
    <property type="match status" value="1"/>
</dbReference>
<keyword evidence="4 5" id="KW-0560">Oxidoreductase</keyword>
<dbReference type="SUPFAM" id="SSF50475">
    <property type="entry name" value="FMN-binding split barrel"/>
    <property type="match status" value="1"/>
</dbReference>
<feature type="binding site" evidence="5 7">
    <location>
        <position position="187"/>
    </location>
    <ligand>
        <name>FMN</name>
        <dbReference type="ChEBI" id="CHEBI:58210"/>
    </ligand>
</feature>
<dbReference type="Gene3D" id="2.30.110.10">
    <property type="entry name" value="Electron Transport, Fmn-binding Protein, Chain A"/>
    <property type="match status" value="1"/>
</dbReference>
<reference evidence="10 11" key="1">
    <citation type="submission" date="2020-08" db="EMBL/GenBank/DDBJ databases">
        <title>Genomic Encyclopedia of Type Strains, Phase IV (KMG-IV): sequencing the most valuable type-strain genomes for metagenomic binning, comparative biology and taxonomic classification.</title>
        <authorList>
            <person name="Goeker M."/>
        </authorList>
    </citation>
    <scope>NUCLEOTIDE SEQUENCE [LARGE SCALE GENOMIC DNA]</scope>
    <source>
        <strain evidence="10 11">DSM 17976</strain>
    </source>
</reference>
<evidence type="ECO:0000256" key="7">
    <source>
        <dbReference type="PIRSR" id="PIRSR000190-2"/>
    </source>
</evidence>
<dbReference type="AlphaFoldDB" id="A0A7W5ZIR8"/>
<dbReference type="HAMAP" id="MF_01629">
    <property type="entry name" value="PdxH"/>
    <property type="match status" value="1"/>
</dbReference>
<dbReference type="Pfam" id="PF01243">
    <property type="entry name" value="PNPOx_N"/>
    <property type="match status" value="1"/>
</dbReference>
<dbReference type="GO" id="GO:0004733">
    <property type="term" value="F:pyridoxamine phosphate oxidase activity"/>
    <property type="evidence" value="ECO:0007669"/>
    <property type="project" value="UniProtKB-UniRule"/>
</dbReference>
<feature type="binding site" evidence="5 7">
    <location>
        <begin position="78"/>
        <end position="79"/>
    </location>
    <ligand>
        <name>FMN</name>
        <dbReference type="ChEBI" id="CHEBI:58210"/>
    </ligand>
</feature>
<dbReference type="InterPro" id="IPR019576">
    <property type="entry name" value="Pyridoxamine_oxidase_dimer_C"/>
</dbReference>
<dbReference type="InterPro" id="IPR000659">
    <property type="entry name" value="Pyridox_Oxase"/>
</dbReference>
<comment type="pathway">
    <text evidence="5">Cofactor metabolism; pyridoxal 5'-phosphate salvage; pyridoxal 5'-phosphate from pyridoxamine 5'-phosphate: step 1/1.</text>
</comment>
<dbReference type="UniPathway" id="UPA01068">
    <property type="reaction ID" value="UER00304"/>
</dbReference>
<sequence>MDSSTIAHLRKDYTLNGLRKEDVLENPIDQFKRWFAEALASQVLEPNGMVLSTIGRDGYPHGRVVLLKDVDARGFSFYTNYLSHKGDDLAQHPVASLTFWWPELERQVRIIGKVEKVETAESDAYFAVRPRGSQIGAWVSEQSQTIADRKVLEEKWAELEAQFANQAVVRPPHWGGYRVLPHQIEFWQGRPSRLHDRLCYTYESNEWKLERLSP</sequence>
<dbReference type="InterPro" id="IPR019740">
    <property type="entry name" value="Pyridox_Oxase_CS"/>
</dbReference>
<dbReference type="GO" id="GO:0008615">
    <property type="term" value="P:pyridoxine biosynthetic process"/>
    <property type="evidence" value="ECO:0007669"/>
    <property type="project" value="UniProtKB-UniRule"/>
</dbReference>
<dbReference type="GO" id="GO:0010181">
    <property type="term" value="F:FMN binding"/>
    <property type="evidence" value="ECO:0007669"/>
    <property type="project" value="UniProtKB-UniRule"/>
</dbReference>
<dbReference type="InterPro" id="IPR011576">
    <property type="entry name" value="Pyridox_Oxase_N"/>
</dbReference>
<gene>
    <name evidence="5" type="primary">pdxH</name>
    <name evidence="10" type="ORF">FHS57_001918</name>
</gene>
<feature type="binding site" evidence="5 7">
    <location>
        <position position="197"/>
    </location>
    <ligand>
        <name>FMN</name>
        <dbReference type="ChEBI" id="CHEBI:58210"/>
    </ligand>
</feature>
<keyword evidence="3 5" id="KW-0288">FMN</keyword>
<comment type="catalytic activity">
    <reaction evidence="5">
        <text>pyridoxine 5'-phosphate + O2 = pyridoxal 5'-phosphate + H2O2</text>
        <dbReference type="Rhea" id="RHEA:15149"/>
        <dbReference type="ChEBI" id="CHEBI:15379"/>
        <dbReference type="ChEBI" id="CHEBI:16240"/>
        <dbReference type="ChEBI" id="CHEBI:58589"/>
        <dbReference type="ChEBI" id="CHEBI:597326"/>
        <dbReference type="EC" id="1.4.3.5"/>
    </reaction>
</comment>
<evidence type="ECO:0000259" key="8">
    <source>
        <dbReference type="Pfam" id="PF01243"/>
    </source>
</evidence>
<proteinExistence type="inferred from homology"/>
<evidence type="ECO:0000256" key="5">
    <source>
        <dbReference type="HAMAP-Rule" id="MF_01629"/>
    </source>
</evidence>
<accession>A0A7W5ZIR8</accession>
<evidence type="ECO:0000256" key="6">
    <source>
        <dbReference type="PIRSR" id="PIRSR000190-1"/>
    </source>
</evidence>
<keyword evidence="2 5" id="KW-0285">Flavoprotein</keyword>
<evidence type="ECO:0000256" key="1">
    <source>
        <dbReference type="ARBA" id="ARBA00007301"/>
    </source>
</evidence>
<comment type="cofactor">
    <cofactor evidence="5 7">
        <name>FMN</name>
        <dbReference type="ChEBI" id="CHEBI:58210"/>
    </cofactor>
    <text evidence="5 7">Binds 1 FMN per subunit.</text>
</comment>
<feature type="binding site" evidence="5 6">
    <location>
        <position position="129"/>
    </location>
    <ligand>
        <name>substrate</name>
    </ligand>
</feature>
<evidence type="ECO:0000313" key="10">
    <source>
        <dbReference type="EMBL" id="MBB3837921.1"/>
    </source>
</evidence>
<feature type="binding site" evidence="5 6">
    <location>
        <position position="133"/>
    </location>
    <ligand>
        <name>substrate</name>
    </ligand>
</feature>
<comment type="catalytic activity">
    <reaction evidence="5">
        <text>pyridoxamine 5'-phosphate + O2 + H2O = pyridoxal 5'-phosphate + H2O2 + NH4(+)</text>
        <dbReference type="Rhea" id="RHEA:15817"/>
        <dbReference type="ChEBI" id="CHEBI:15377"/>
        <dbReference type="ChEBI" id="CHEBI:15379"/>
        <dbReference type="ChEBI" id="CHEBI:16240"/>
        <dbReference type="ChEBI" id="CHEBI:28938"/>
        <dbReference type="ChEBI" id="CHEBI:58451"/>
        <dbReference type="ChEBI" id="CHEBI:597326"/>
        <dbReference type="EC" id="1.4.3.5"/>
    </reaction>
</comment>
<dbReference type="PANTHER" id="PTHR10851">
    <property type="entry name" value="PYRIDOXINE-5-PHOSPHATE OXIDASE"/>
    <property type="match status" value="1"/>
</dbReference>
<comment type="caution">
    <text evidence="10">The sequence shown here is derived from an EMBL/GenBank/DDBJ whole genome shotgun (WGS) entry which is preliminary data.</text>
</comment>
<feature type="domain" description="Pyridoxamine 5'-phosphate oxidase N-terminal" evidence="8">
    <location>
        <begin position="36"/>
        <end position="160"/>
    </location>
</feature>
<dbReference type="EC" id="1.4.3.5" evidence="5"/>
<dbReference type="Pfam" id="PF10590">
    <property type="entry name" value="PNP_phzG_C"/>
    <property type="match status" value="1"/>
</dbReference>
<evidence type="ECO:0000256" key="3">
    <source>
        <dbReference type="ARBA" id="ARBA00022643"/>
    </source>
</evidence>
<comment type="pathway">
    <text evidence="5">Cofactor metabolism; pyridoxal 5'-phosphate salvage; pyridoxal 5'-phosphate from pyridoxine 5'-phosphate: step 1/1.</text>
</comment>
<dbReference type="InterPro" id="IPR012349">
    <property type="entry name" value="Split_barrel_FMN-bd"/>
</dbReference>
<feature type="binding site" evidence="5 7">
    <location>
        <begin position="142"/>
        <end position="143"/>
    </location>
    <ligand>
        <name>FMN</name>
        <dbReference type="ChEBI" id="CHEBI:58210"/>
    </ligand>
</feature>
<evidence type="ECO:0000313" key="11">
    <source>
        <dbReference type="Proteomes" id="UP000541352"/>
    </source>
</evidence>
<organism evidence="10 11">
    <name type="scientific">Runella defluvii</name>
    <dbReference type="NCBI Taxonomy" id="370973"/>
    <lineage>
        <taxon>Bacteria</taxon>
        <taxon>Pseudomonadati</taxon>
        <taxon>Bacteroidota</taxon>
        <taxon>Cytophagia</taxon>
        <taxon>Cytophagales</taxon>
        <taxon>Spirosomataceae</taxon>
        <taxon>Runella</taxon>
    </lineage>
</organism>
<keyword evidence="11" id="KW-1185">Reference proteome</keyword>
<feature type="binding site" evidence="5 7">
    <location>
        <position position="85"/>
    </location>
    <ligand>
        <name>FMN</name>
        <dbReference type="ChEBI" id="CHEBI:58210"/>
    </ligand>
</feature>
<evidence type="ECO:0000259" key="9">
    <source>
        <dbReference type="Pfam" id="PF10590"/>
    </source>
</evidence>
<dbReference type="RefSeq" id="WP_183972857.1">
    <property type="nucleotide sequence ID" value="NZ_JACIBY010000003.1"/>
</dbReference>
<feature type="binding site" evidence="5 7">
    <location>
        <begin position="63"/>
        <end position="68"/>
    </location>
    <ligand>
        <name>FMN</name>
        <dbReference type="ChEBI" id="CHEBI:58210"/>
    </ligand>
</feature>
<feature type="binding site" evidence="5 6">
    <location>
        <begin position="193"/>
        <end position="195"/>
    </location>
    <ligand>
        <name>substrate</name>
    </ligand>
</feature>
<feature type="binding site" evidence="5 6">
    <location>
        <position position="125"/>
    </location>
    <ligand>
        <name>substrate</name>
    </ligand>
</feature>
<comment type="subunit">
    <text evidence="5">Homodimer.</text>
</comment>
<evidence type="ECO:0000256" key="4">
    <source>
        <dbReference type="ARBA" id="ARBA00023002"/>
    </source>
</evidence>
<feature type="binding site" evidence="6">
    <location>
        <begin position="10"/>
        <end position="13"/>
    </location>
    <ligand>
        <name>substrate</name>
    </ligand>
</feature>
<dbReference type="NCBIfam" id="TIGR00558">
    <property type="entry name" value="pdxH"/>
    <property type="match status" value="1"/>
</dbReference>
<dbReference type="EMBL" id="JACIBY010000003">
    <property type="protein sequence ID" value="MBB3837921.1"/>
    <property type="molecule type" value="Genomic_DNA"/>
</dbReference>
<comment type="similarity">
    <text evidence="1 5">Belongs to the pyridoxamine 5'-phosphate oxidase family.</text>
</comment>
<comment type="function">
    <text evidence="5">Catalyzes the oxidation of either pyridoxine 5'-phosphate (PNP) or pyridoxamine 5'-phosphate (PMP) into pyridoxal 5'-phosphate (PLP).</text>
</comment>
<dbReference type="PROSITE" id="PS01064">
    <property type="entry name" value="PYRIDOX_OXIDASE"/>
    <property type="match status" value="1"/>
</dbReference>
<evidence type="ECO:0000256" key="2">
    <source>
        <dbReference type="ARBA" id="ARBA00022630"/>
    </source>
</evidence>
<dbReference type="NCBIfam" id="NF004231">
    <property type="entry name" value="PRK05679.1"/>
    <property type="match status" value="1"/>
</dbReference>